<comment type="caution">
    <text evidence="2">The sequence shown here is derived from an EMBL/GenBank/DDBJ whole genome shotgun (WGS) entry which is preliminary data.</text>
</comment>
<dbReference type="RefSeq" id="WP_169493234.1">
    <property type="nucleotide sequence ID" value="NZ_JABBGM010000003.1"/>
</dbReference>
<sequence length="99" mass="10889">MQSDLTELVLQALHAWKEAQQATEDAVEIMERADMEGWLHEPSARCHIRDSEERANAAWAKANALRDAVLAIGVPTSSPATECETGEGERQGPTSNDRM</sequence>
<gene>
    <name evidence="2" type="ORF">HHL27_09925</name>
</gene>
<organism evidence="2 3">
    <name type="scientific">Novosphingobium olei</name>
    <dbReference type="NCBI Taxonomy" id="2728851"/>
    <lineage>
        <taxon>Bacteria</taxon>
        <taxon>Pseudomonadati</taxon>
        <taxon>Pseudomonadota</taxon>
        <taxon>Alphaproteobacteria</taxon>
        <taxon>Sphingomonadales</taxon>
        <taxon>Sphingomonadaceae</taxon>
        <taxon>Novosphingobium</taxon>
    </lineage>
</organism>
<evidence type="ECO:0000313" key="2">
    <source>
        <dbReference type="EMBL" id="NML93984.1"/>
    </source>
</evidence>
<evidence type="ECO:0000256" key="1">
    <source>
        <dbReference type="SAM" id="MobiDB-lite"/>
    </source>
</evidence>
<evidence type="ECO:0000313" key="3">
    <source>
        <dbReference type="Proteomes" id="UP000583556"/>
    </source>
</evidence>
<protein>
    <submittedName>
        <fullName evidence="2">Uncharacterized protein</fullName>
    </submittedName>
</protein>
<dbReference type="AlphaFoldDB" id="A0A7Y0GAJ2"/>
<feature type="region of interest" description="Disordered" evidence="1">
    <location>
        <begin position="76"/>
        <end position="99"/>
    </location>
</feature>
<accession>A0A7Y0GAJ2</accession>
<dbReference type="EMBL" id="JABBGM010000003">
    <property type="protein sequence ID" value="NML93984.1"/>
    <property type="molecule type" value="Genomic_DNA"/>
</dbReference>
<dbReference type="Proteomes" id="UP000583556">
    <property type="component" value="Unassembled WGS sequence"/>
</dbReference>
<name>A0A7Y0GAJ2_9SPHN</name>
<reference evidence="2 3" key="1">
    <citation type="submission" date="2020-04" db="EMBL/GenBank/DDBJ databases">
        <title>Novosphingobium sp. TW-4 isolated from soil.</title>
        <authorList>
            <person name="Dahal R.H."/>
            <person name="Chaudhary D.K."/>
        </authorList>
    </citation>
    <scope>NUCLEOTIDE SEQUENCE [LARGE SCALE GENOMIC DNA]</scope>
    <source>
        <strain evidence="2 3">TW-4</strain>
    </source>
</reference>
<keyword evidence="3" id="KW-1185">Reference proteome</keyword>
<proteinExistence type="predicted"/>